<name>A0A0U3CKA2_9CAUD</name>
<dbReference type="Pfam" id="PF06868">
    <property type="entry name" value="DUF1257"/>
    <property type="match status" value="1"/>
</dbReference>
<dbReference type="Proteomes" id="UP000224832">
    <property type="component" value="Segment"/>
</dbReference>
<dbReference type="EMBL" id="KU245542">
    <property type="protein sequence ID" value="ALT58022.1"/>
    <property type="molecule type" value="Genomic_DNA"/>
</dbReference>
<accession>A0A0U3CKA2</accession>
<gene>
    <name evidence="1" type="ORF">SM1_029</name>
</gene>
<sequence>MAELRASGMNIDIATDAVPRAYFQNQQGMGKAPYVIRLHDAKYDVGVYALPDGSGYELRTDFWGGSVERVVGAKASSSETTEQAKLGRIFQAYALNAAEQHAHQQGMTTTRSVGQDGAIELLVQGY</sequence>
<evidence type="ECO:0000313" key="2">
    <source>
        <dbReference type="Proteomes" id="UP000224832"/>
    </source>
</evidence>
<dbReference type="InterPro" id="IPR009666">
    <property type="entry name" value="Uncharacterised_Ycf35"/>
</dbReference>
<evidence type="ECO:0008006" key="3">
    <source>
        <dbReference type="Google" id="ProtNLM"/>
    </source>
</evidence>
<organism evidence="1 2">
    <name type="scientific">Pseudomonas phage SM1</name>
    <dbReference type="NCBI Taxonomy" id="1772332"/>
    <lineage>
        <taxon>Viruses</taxon>
        <taxon>Duplodnaviria</taxon>
        <taxon>Heunggongvirae</taxon>
        <taxon>Uroviricota</taxon>
        <taxon>Caudoviricetes</taxon>
        <taxon>Samunavirus</taxon>
        <taxon>Samunavirus SM1</taxon>
    </lineage>
</organism>
<reference evidence="1 2" key="1">
    <citation type="submission" date="2015-12" db="EMBL/GenBank/DDBJ databases">
        <title>In silico genomic study of Pseudomonas phage SM1.</title>
        <authorList>
            <person name="Zawawi N.A.M."/>
            <person name="Mat-Arip Y."/>
            <person name="Wan-Jauhari W.K."/>
            <person name="Fauzi A.A."/>
            <person name="Yee F.J."/>
        </authorList>
    </citation>
    <scope>NUCLEOTIDE SEQUENCE [LARGE SCALE GENOMIC DNA]</scope>
</reference>
<evidence type="ECO:0000313" key="1">
    <source>
        <dbReference type="EMBL" id="ALT58022.1"/>
    </source>
</evidence>
<proteinExistence type="predicted"/>
<keyword evidence="2" id="KW-1185">Reference proteome</keyword>
<protein>
    <recommendedName>
        <fullName evidence="3">DUF1257 domain-containing protein</fullName>
    </recommendedName>
</protein>